<sequence length="320" mass="35491">LETHPMRLRNAMSLDLLCINFQSRCRQRFPGISSITAHRARRALIAHSTDSPSGLLKKGGVYKAAGMCDQFGFFSSDNLSARNSMNTSYNPDQHYSSWMSPSEARRTEFAALTVEMADCLDNLQRCLDENDGHQQTNSTYQYTPSVNYGLHAPLSTCSSSYSNDYSSQSLLASSPGLSHTDFNRTYNQYIPTHNSNSPQDMDYNYSSPPPPSGIRVDRSVPTAESPSTRITNQRRADSINRGGSQRREAPADKVCGFCQASFTRNERLRLFISSSSRSMAVMFRDANAHSASEAICFDINVRFIGPCSGSKMLLINAPQP</sequence>
<protein>
    <submittedName>
        <fullName evidence="2">Uncharacterized protein</fullName>
    </submittedName>
</protein>
<feature type="non-terminal residue" evidence="2">
    <location>
        <position position="1"/>
    </location>
</feature>
<accession>A0A2S4VVY7</accession>
<keyword evidence="3" id="KW-1185">Reference proteome</keyword>
<feature type="compositionally biased region" description="Polar residues" evidence="1">
    <location>
        <begin position="222"/>
        <end position="233"/>
    </location>
</feature>
<proteinExistence type="predicted"/>
<organism evidence="2 3">
    <name type="scientific">Puccinia striiformis</name>
    <dbReference type="NCBI Taxonomy" id="27350"/>
    <lineage>
        <taxon>Eukaryota</taxon>
        <taxon>Fungi</taxon>
        <taxon>Dikarya</taxon>
        <taxon>Basidiomycota</taxon>
        <taxon>Pucciniomycotina</taxon>
        <taxon>Pucciniomycetes</taxon>
        <taxon>Pucciniales</taxon>
        <taxon>Pucciniaceae</taxon>
        <taxon>Puccinia</taxon>
    </lineage>
</organism>
<dbReference type="VEuPathDB" id="FungiDB:PSHT_11391"/>
<feature type="compositionally biased region" description="Polar residues" evidence="1">
    <location>
        <begin position="187"/>
        <end position="199"/>
    </location>
</feature>
<dbReference type="EMBL" id="PKSL01000023">
    <property type="protein sequence ID" value="POW13668.1"/>
    <property type="molecule type" value="Genomic_DNA"/>
</dbReference>
<dbReference type="VEuPathDB" id="FungiDB:PSTT_03546"/>
<dbReference type="Proteomes" id="UP000239156">
    <property type="component" value="Unassembled WGS sequence"/>
</dbReference>
<name>A0A2S4VVY7_9BASI</name>
<evidence type="ECO:0000313" key="2">
    <source>
        <dbReference type="EMBL" id="POW13668.1"/>
    </source>
</evidence>
<reference evidence="2" key="1">
    <citation type="submission" date="2017-12" db="EMBL/GenBank/DDBJ databases">
        <title>Gene loss provides genomic basis for host adaptation in cereal stripe rust fungi.</title>
        <authorList>
            <person name="Xia C."/>
        </authorList>
    </citation>
    <scope>NUCLEOTIDE SEQUENCE [LARGE SCALE GENOMIC DNA]</scope>
    <source>
        <strain evidence="2">93-210</strain>
    </source>
</reference>
<evidence type="ECO:0000313" key="3">
    <source>
        <dbReference type="Proteomes" id="UP000239156"/>
    </source>
</evidence>
<dbReference type="AlphaFoldDB" id="A0A2S4VVY7"/>
<comment type="caution">
    <text evidence="2">The sequence shown here is derived from an EMBL/GenBank/DDBJ whole genome shotgun (WGS) entry which is preliminary data.</text>
</comment>
<evidence type="ECO:0000256" key="1">
    <source>
        <dbReference type="SAM" id="MobiDB-lite"/>
    </source>
</evidence>
<feature type="region of interest" description="Disordered" evidence="1">
    <location>
        <begin position="187"/>
        <end position="247"/>
    </location>
</feature>
<gene>
    <name evidence="2" type="ORF">PSTT_03546</name>
</gene>